<proteinExistence type="predicted"/>
<dbReference type="Proteomes" id="UP000006693">
    <property type="component" value="Chromosome 2"/>
</dbReference>
<keyword evidence="2" id="KW-1185">Reference proteome</keyword>
<dbReference type="EMBL" id="CP000011">
    <property type="protein sequence ID" value="AAU45480.1"/>
    <property type="molecule type" value="Genomic_DNA"/>
</dbReference>
<name>A0A0H2W8Q5_BURMA</name>
<sequence length="65" mass="7580">MYIGSPAIHRVMRPFYGFPGTWRARLAGRPERPERPERRVARPRRAVPLRRAFCDFATSNARRAA</sequence>
<dbReference type="KEGG" id="bma:BMAA1938"/>
<organism evidence="1 2">
    <name type="scientific">Burkholderia mallei (strain ATCC 23344)</name>
    <dbReference type="NCBI Taxonomy" id="243160"/>
    <lineage>
        <taxon>Bacteria</taxon>
        <taxon>Pseudomonadati</taxon>
        <taxon>Pseudomonadota</taxon>
        <taxon>Betaproteobacteria</taxon>
        <taxon>Burkholderiales</taxon>
        <taxon>Burkholderiaceae</taxon>
        <taxon>Burkholderia</taxon>
        <taxon>pseudomallei group</taxon>
    </lineage>
</organism>
<evidence type="ECO:0000313" key="1">
    <source>
        <dbReference type="EMBL" id="AAU45480.1"/>
    </source>
</evidence>
<reference evidence="1 2" key="1">
    <citation type="journal article" date="2004" name="Proc. Natl. Acad. Sci. U.S.A.">
        <title>Structural flexibility in the Burkholderia mallei genome.</title>
        <authorList>
            <person name="Nierman W.C."/>
            <person name="DeShazer D."/>
            <person name="Kim H.S."/>
            <person name="Tettelin H."/>
            <person name="Nelson K.E."/>
            <person name="Feldblyum T."/>
            <person name="Ulrich R.L."/>
            <person name="Ronning C.M."/>
            <person name="Brinkac L.M."/>
            <person name="Daugherty S.C."/>
            <person name="Davidsen T.D."/>
            <person name="Deboy R.T."/>
            <person name="Dimitrov G."/>
            <person name="Dodson R.J."/>
            <person name="Durkin A.S."/>
            <person name="Gwinn M.L."/>
            <person name="Haft D.H."/>
            <person name="Khouri H."/>
            <person name="Kolonay J.F."/>
            <person name="Madupu R."/>
            <person name="Mohammoud Y."/>
            <person name="Nelson W.C."/>
            <person name="Radune D."/>
            <person name="Romero C.M."/>
            <person name="Sarria S."/>
            <person name="Selengut J."/>
            <person name="Shamblin C."/>
            <person name="Sullivan S.A."/>
            <person name="White O."/>
            <person name="Yu Y."/>
            <person name="Zafar N."/>
            <person name="Zhou L."/>
            <person name="Fraser C.M."/>
        </authorList>
    </citation>
    <scope>NUCLEOTIDE SEQUENCE [LARGE SCALE GENOMIC DNA]</scope>
    <source>
        <strain evidence="1 2">ATCC 23344</strain>
    </source>
</reference>
<evidence type="ECO:0000313" key="2">
    <source>
        <dbReference type="Proteomes" id="UP000006693"/>
    </source>
</evidence>
<protein>
    <submittedName>
        <fullName evidence="1">Uncharacterized protein</fullName>
    </submittedName>
</protein>
<dbReference type="AlphaFoldDB" id="A0A0H2W8Q5"/>
<accession>A0A0H2W8Q5</accession>
<dbReference type="HOGENOM" id="CLU_2841341_0_0_4"/>
<gene>
    <name evidence="1" type="ordered locus">BMAA1938</name>
</gene>